<dbReference type="OrthoDB" id="3519663at2759"/>
<feature type="compositionally biased region" description="Polar residues" evidence="1">
    <location>
        <begin position="1"/>
        <end position="24"/>
    </location>
</feature>
<sequence length="311" mass="35605">MSFQQIPKDQSESPSIPPANSQANPEPPARLQTLPVEILGQICEDSMKEEEMGTNSGNITRKLPALVTSFKCGVNDQRRRAYIYLLDVCSRTFVYSIHFGNSWKLPMDSEEGGLVRNIVIKFVPGIRGHHPSDPWPFEIFRNSNVADTNPAARQSIIVKDEGYYCWNPMPEVVKSSLDNLPNLRLIQLEFKTFCSSFKLNSLGMSRLLQSLLDNHKDFKLTSATIELKGIKPREMTQRFMISQVTAMAGHEVSFDFTDKRIWELKAFTGKTDVRENTVNLDLEVNEYMRNPDLVEVLRGSKWTWVLEREEK</sequence>
<evidence type="ECO:0000313" key="2">
    <source>
        <dbReference type="EMBL" id="TEY34333.1"/>
    </source>
</evidence>
<organism evidence="2 3">
    <name type="scientific">Botryotinia calthae</name>
    <dbReference type="NCBI Taxonomy" id="38488"/>
    <lineage>
        <taxon>Eukaryota</taxon>
        <taxon>Fungi</taxon>
        <taxon>Dikarya</taxon>
        <taxon>Ascomycota</taxon>
        <taxon>Pezizomycotina</taxon>
        <taxon>Leotiomycetes</taxon>
        <taxon>Helotiales</taxon>
        <taxon>Sclerotiniaceae</taxon>
        <taxon>Botryotinia</taxon>
    </lineage>
</organism>
<reference evidence="2 3" key="1">
    <citation type="submission" date="2017-11" db="EMBL/GenBank/DDBJ databases">
        <title>Comparative genomics of Botrytis spp.</title>
        <authorList>
            <person name="Valero-Jimenez C.A."/>
            <person name="Tapia P."/>
            <person name="Veloso J."/>
            <person name="Silva-Moreno E."/>
            <person name="Staats M."/>
            <person name="Valdes J.H."/>
            <person name="Van Kan J.A.L."/>
        </authorList>
    </citation>
    <scope>NUCLEOTIDE SEQUENCE [LARGE SCALE GENOMIC DNA]</scope>
    <source>
        <strain evidence="2 3">MUCL2830</strain>
    </source>
</reference>
<dbReference type="EMBL" id="PHWZ01000632">
    <property type="protein sequence ID" value="TEY34333.1"/>
    <property type="molecule type" value="Genomic_DNA"/>
</dbReference>
<evidence type="ECO:0000313" key="3">
    <source>
        <dbReference type="Proteomes" id="UP000297299"/>
    </source>
</evidence>
<name>A0A4Y8CI43_9HELO</name>
<keyword evidence="3" id="KW-1185">Reference proteome</keyword>
<protein>
    <submittedName>
        <fullName evidence="2">Uncharacterized protein</fullName>
    </submittedName>
</protein>
<dbReference type="AlphaFoldDB" id="A0A4Y8CI43"/>
<accession>A0A4Y8CI43</accession>
<feature type="region of interest" description="Disordered" evidence="1">
    <location>
        <begin position="1"/>
        <end position="29"/>
    </location>
</feature>
<gene>
    <name evidence="2" type="ORF">BOTCAL_0635g00010</name>
</gene>
<comment type="caution">
    <text evidence="2">The sequence shown here is derived from an EMBL/GenBank/DDBJ whole genome shotgun (WGS) entry which is preliminary data.</text>
</comment>
<dbReference type="Proteomes" id="UP000297299">
    <property type="component" value="Unassembled WGS sequence"/>
</dbReference>
<evidence type="ECO:0000256" key="1">
    <source>
        <dbReference type="SAM" id="MobiDB-lite"/>
    </source>
</evidence>
<proteinExistence type="predicted"/>